<dbReference type="PANTHER" id="PTHR44688">
    <property type="entry name" value="DNA-BINDING TRANSCRIPTIONAL ACTIVATOR DEVR_DOSR"/>
    <property type="match status" value="1"/>
</dbReference>
<keyword evidence="3" id="KW-0804">Transcription</keyword>
<evidence type="ECO:0000313" key="5">
    <source>
        <dbReference type="EMBL" id="MCB5162478.1"/>
    </source>
</evidence>
<dbReference type="Pfam" id="PF00196">
    <property type="entry name" value="GerE"/>
    <property type="match status" value="1"/>
</dbReference>
<dbReference type="Gene3D" id="1.10.10.10">
    <property type="entry name" value="Winged helix-like DNA-binding domain superfamily/Winged helix DNA-binding domain"/>
    <property type="match status" value="1"/>
</dbReference>
<sequence>MQKNTLGGHLTLPELMRDLGVLTSHIRVPSFSNALKNVLSNLCYFDTFIIVTYKKALKPLLIYPSDPSEQSHTLRLYLNQAYLLDPLFNSIQQGVTPGVYRLVDMAPDSFEETEYYQTCYRDFDLVDEINILVDLDKTTTCAISLGRQKTVGSIRRSELNNLKTIFPVLEALIIQFWLAQSGEFVKRASHSGPLKQALKTFAHGVLTSREQEILGLLLKGHSSKSIAGELNISAGTVKVHRKNIHARLDTSSQSEIFTLFLSHLDALDREKESV</sequence>
<dbReference type="InterPro" id="IPR000792">
    <property type="entry name" value="Tscrpt_reg_LuxR_C"/>
</dbReference>
<evidence type="ECO:0000256" key="1">
    <source>
        <dbReference type="ARBA" id="ARBA00023015"/>
    </source>
</evidence>
<evidence type="ECO:0000313" key="6">
    <source>
        <dbReference type="Proteomes" id="UP001139095"/>
    </source>
</evidence>
<name>A0A9X1LF44_9GAMM</name>
<dbReference type="PANTHER" id="PTHR44688:SF16">
    <property type="entry name" value="DNA-BINDING TRANSCRIPTIONAL ACTIVATOR DEVR_DOSR"/>
    <property type="match status" value="1"/>
</dbReference>
<proteinExistence type="predicted"/>
<dbReference type="SMART" id="SM00421">
    <property type="entry name" value="HTH_LUXR"/>
    <property type="match status" value="1"/>
</dbReference>
<accession>A0A9X1LF44</accession>
<dbReference type="Proteomes" id="UP001139095">
    <property type="component" value="Unassembled WGS sequence"/>
</dbReference>
<dbReference type="GO" id="GO:0003677">
    <property type="term" value="F:DNA binding"/>
    <property type="evidence" value="ECO:0007669"/>
    <property type="project" value="UniProtKB-KW"/>
</dbReference>
<dbReference type="AlphaFoldDB" id="A0A9X1LF44"/>
<protein>
    <submittedName>
        <fullName evidence="5">Helix-turn-helix transcriptional regulator</fullName>
    </submittedName>
</protein>
<reference evidence="5" key="1">
    <citation type="submission" date="2021-10" db="EMBL/GenBank/DDBJ databases">
        <title>Marinomonas pontica sp. nov., isolated from the Black Sea.</title>
        <authorList>
            <person name="Zhao L.-H."/>
            <person name="Xue J.-H."/>
        </authorList>
    </citation>
    <scope>NUCLEOTIDE SEQUENCE</scope>
    <source>
        <strain evidence="5">E8</strain>
    </source>
</reference>
<evidence type="ECO:0000256" key="2">
    <source>
        <dbReference type="ARBA" id="ARBA00023125"/>
    </source>
</evidence>
<keyword evidence="2" id="KW-0238">DNA-binding</keyword>
<gene>
    <name evidence="5" type="ORF">LG368_11295</name>
</gene>
<comment type="caution">
    <text evidence="5">The sequence shown here is derived from an EMBL/GenBank/DDBJ whole genome shotgun (WGS) entry which is preliminary data.</text>
</comment>
<dbReference type="InterPro" id="IPR016032">
    <property type="entry name" value="Sig_transdc_resp-reg_C-effctor"/>
</dbReference>
<dbReference type="CDD" id="cd06170">
    <property type="entry name" value="LuxR_C_like"/>
    <property type="match status" value="1"/>
</dbReference>
<dbReference type="EMBL" id="JAJATW010000017">
    <property type="protein sequence ID" value="MCB5162478.1"/>
    <property type="molecule type" value="Genomic_DNA"/>
</dbReference>
<feature type="domain" description="HTH luxR-type" evidence="4">
    <location>
        <begin position="199"/>
        <end position="264"/>
    </location>
</feature>
<keyword evidence="6" id="KW-1185">Reference proteome</keyword>
<organism evidence="5 6">
    <name type="scientific">Marinomonas algarum</name>
    <dbReference type="NCBI Taxonomy" id="2883105"/>
    <lineage>
        <taxon>Bacteria</taxon>
        <taxon>Pseudomonadati</taxon>
        <taxon>Pseudomonadota</taxon>
        <taxon>Gammaproteobacteria</taxon>
        <taxon>Oceanospirillales</taxon>
        <taxon>Oceanospirillaceae</taxon>
        <taxon>Marinomonas</taxon>
    </lineage>
</organism>
<dbReference type="PROSITE" id="PS50043">
    <property type="entry name" value="HTH_LUXR_2"/>
    <property type="match status" value="1"/>
</dbReference>
<dbReference type="GO" id="GO:0006355">
    <property type="term" value="P:regulation of DNA-templated transcription"/>
    <property type="evidence" value="ECO:0007669"/>
    <property type="project" value="InterPro"/>
</dbReference>
<keyword evidence="1" id="KW-0805">Transcription regulation</keyword>
<dbReference type="RefSeq" id="WP_226754829.1">
    <property type="nucleotide sequence ID" value="NZ_JAJATW010000017.1"/>
</dbReference>
<dbReference type="PROSITE" id="PS00622">
    <property type="entry name" value="HTH_LUXR_1"/>
    <property type="match status" value="1"/>
</dbReference>
<dbReference type="SUPFAM" id="SSF46894">
    <property type="entry name" value="C-terminal effector domain of the bipartite response regulators"/>
    <property type="match status" value="1"/>
</dbReference>
<evidence type="ECO:0000259" key="4">
    <source>
        <dbReference type="PROSITE" id="PS50043"/>
    </source>
</evidence>
<dbReference type="InterPro" id="IPR036388">
    <property type="entry name" value="WH-like_DNA-bd_sf"/>
</dbReference>
<evidence type="ECO:0000256" key="3">
    <source>
        <dbReference type="ARBA" id="ARBA00023163"/>
    </source>
</evidence>
<dbReference type="PRINTS" id="PR00038">
    <property type="entry name" value="HTHLUXR"/>
</dbReference>